<sequence length="65" mass="7538">MKFRFIHVEKASLSVAFLCRQLGVSRSGYYAWAKRPEPQRRQRDRELSVEVAAIHQQSRGTYGSP</sequence>
<evidence type="ECO:0008006" key="3">
    <source>
        <dbReference type="Google" id="ProtNLM"/>
    </source>
</evidence>
<dbReference type="Proteomes" id="UP000320179">
    <property type="component" value="Chromosome"/>
</dbReference>
<dbReference type="AlphaFoldDB" id="A0AAE6G3S9"/>
<name>A0AAE6G3S9_MYXXA</name>
<gene>
    <name evidence="1" type="ORF">BHS09_26095</name>
</gene>
<reference evidence="1 2" key="1">
    <citation type="journal article" date="2019" name="Science">
        <title>Social genes are selection hotspots in kin groups of a soil microbe.</title>
        <authorList>
            <person name="Wielgoss S."/>
            <person name="Wolfensberger R."/>
            <person name="Sun L."/>
            <person name="Fiegna F."/>
            <person name="Velicer G.J."/>
        </authorList>
    </citation>
    <scope>NUCLEOTIDE SEQUENCE [LARGE SCALE GENOMIC DNA]</scope>
    <source>
        <strain evidence="1 2">MC3.5.9c15</strain>
    </source>
</reference>
<accession>A0AAE6G3S9</accession>
<evidence type="ECO:0000313" key="1">
    <source>
        <dbReference type="EMBL" id="QDE70170.1"/>
    </source>
</evidence>
<evidence type="ECO:0000313" key="2">
    <source>
        <dbReference type="Proteomes" id="UP000320179"/>
    </source>
</evidence>
<protein>
    <recommendedName>
        <fullName evidence="3">Transposase</fullName>
    </recommendedName>
</protein>
<organism evidence="1 2">
    <name type="scientific">Myxococcus xanthus</name>
    <dbReference type="NCBI Taxonomy" id="34"/>
    <lineage>
        <taxon>Bacteria</taxon>
        <taxon>Pseudomonadati</taxon>
        <taxon>Myxococcota</taxon>
        <taxon>Myxococcia</taxon>
        <taxon>Myxococcales</taxon>
        <taxon>Cystobacterineae</taxon>
        <taxon>Myxococcaceae</taxon>
        <taxon>Myxococcus</taxon>
    </lineage>
</organism>
<dbReference type="EMBL" id="CP017174">
    <property type="protein sequence ID" value="QDE70170.1"/>
    <property type="molecule type" value="Genomic_DNA"/>
</dbReference>
<proteinExistence type="predicted"/>